<organism evidence="11 12">
    <name type="scientific">Stegodyphus mimosarum</name>
    <name type="common">African social velvet spider</name>
    <dbReference type="NCBI Taxonomy" id="407821"/>
    <lineage>
        <taxon>Eukaryota</taxon>
        <taxon>Metazoa</taxon>
        <taxon>Ecdysozoa</taxon>
        <taxon>Arthropoda</taxon>
        <taxon>Chelicerata</taxon>
        <taxon>Arachnida</taxon>
        <taxon>Araneae</taxon>
        <taxon>Araneomorphae</taxon>
        <taxon>Entelegynae</taxon>
        <taxon>Eresoidea</taxon>
        <taxon>Eresidae</taxon>
        <taxon>Stegodyphus</taxon>
    </lineage>
</organism>
<name>A0A087UFG6_STEMI</name>
<dbReference type="Pfam" id="PF00675">
    <property type="entry name" value="Peptidase_M16"/>
    <property type="match status" value="1"/>
</dbReference>
<dbReference type="Pfam" id="PF05193">
    <property type="entry name" value="Peptidase_M16_C"/>
    <property type="match status" value="1"/>
</dbReference>
<dbReference type="InterPro" id="IPR050361">
    <property type="entry name" value="MPP/UQCRC_Complex"/>
</dbReference>
<evidence type="ECO:0000259" key="10">
    <source>
        <dbReference type="Pfam" id="PF05193"/>
    </source>
</evidence>
<keyword evidence="6" id="KW-0862">Zinc</keyword>
<evidence type="ECO:0000313" key="11">
    <source>
        <dbReference type="EMBL" id="KFM76105.1"/>
    </source>
</evidence>
<dbReference type="PANTHER" id="PTHR11851">
    <property type="entry name" value="METALLOPROTEASE"/>
    <property type="match status" value="1"/>
</dbReference>
<keyword evidence="5" id="KW-0378">Hydrolase</keyword>
<keyword evidence="12" id="KW-1185">Reference proteome</keyword>
<dbReference type="GO" id="GO:0004222">
    <property type="term" value="F:metalloendopeptidase activity"/>
    <property type="evidence" value="ECO:0007669"/>
    <property type="project" value="TreeGrafter"/>
</dbReference>
<evidence type="ECO:0000259" key="9">
    <source>
        <dbReference type="Pfam" id="PF00675"/>
    </source>
</evidence>
<keyword evidence="7" id="KW-0482">Metalloprotease</keyword>
<sequence>MAALKIVKLTSALNAYLRPTPIRSAHQLATATYAQTLLNLPETKVTSLENGFKIASEQNDSPNCTVGLWIDAGSRFETPSTNGVANFFEHMAFRGTAKRSQKDLDNEIENLGAEFNSYTGREETAFYARCLSSDVAKVVDILADITQNSKLDEQQIEEEQSVILKSLDEAESDKKLVTMDYLHLTAYQGTPLAQSVLGPSENIKKITKDDLAFYARNNFLAPRMVLVGSGNINHDELVKLAEKHFSSVPYTYTTEIPVVKPCRYTGSEIRDRDDWMPFAHVAVAVDTCGHGSQDIYPLMLAKTIVGKWDKSFASSEHTLNRLVQNIYKEKRCHSFESFHTTYRDGGLWGIYFVMDGMILDDFMFNLQNEWMRLCISVSETDLQVAKNMLRSNLLESLDGSTQTCADIGRQVLHYGKRVPFAEVDEIIQSVTLRQFKDTCMKYIYDRCPAVAAVGPIEAMTDYARVRANMYWLRY</sequence>
<evidence type="ECO:0000256" key="1">
    <source>
        <dbReference type="ARBA" id="ARBA00001947"/>
    </source>
</evidence>
<feature type="domain" description="Peptidase M16 N-terminal" evidence="9">
    <location>
        <begin position="53"/>
        <end position="199"/>
    </location>
</feature>
<protein>
    <submittedName>
        <fullName evidence="11">Mitochondrial-processing peptidase subunit beta</fullName>
    </submittedName>
</protein>
<evidence type="ECO:0000256" key="6">
    <source>
        <dbReference type="ARBA" id="ARBA00022833"/>
    </source>
</evidence>
<dbReference type="Gene3D" id="3.30.830.10">
    <property type="entry name" value="Metalloenzyme, LuxS/M16 peptidase-like"/>
    <property type="match status" value="2"/>
</dbReference>
<dbReference type="STRING" id="407821.A0A087UFG6"/>
<dbReference type="InterPro" id="IPR007863">
    <property type="entry name" value="Peptidase_M16_C"/>
</dbReference>
<keyword evidence="3" id="KW-0645">Protease</keyword>
<dbReference type="EMBL" id="KK119588">
    <property type="protein sequence ID" value="KFM76105.1"/>
    <property type="molecule type" value="Genomic_DNA"/>
</dbReference>
<dbReference type="OrthoDB" id="10251424at2759"/>
<keyword evidence="8" id="KW-0496">Mitochondrion</keyword>
<dbReference type="PANTHER" id="PTHR11851:SF149">
    <property type="entry name" value="GH01077P"/>
    <property type="match status" value="1"/>
</dbReference>
<reference evidence="11 12" key="1">
    <citation type="submission" date="2013-11" db="EMBL/GenBank/DDBJ databases">
        <title>Genome sequencing of Stegodyphus mimosarum.</title>
        <authorList>
            <person name="Bechsgaard J."/>
        </authorList>
    </citation>
    <scope>NUCLEOTIDE SEQUENCE [LARGE SCALE GENOMIC DNA]</scope>
</reference>
<proteinExistence type="predicted"/>
<dbReference type="GO" id="GO:0046872">
    <property type="term" value="F:metal ion binding"/>
    <property type="evidence" value="ECO:0007669"/>
    <property type="project" value="UniProtKB-KW"/>
</dbReference>
<gene>
    <name evidence="11" type="ORF">X975_20544</name>
</gene>
<dbReference type="OMA" id="GMSWWRL"/>
<dbReference type="Proteomes" id="UP000054359">
    <property type="component" value="Unassembled WGS sequence"/>
</dbReference>
<keyword evidence="4" id="KW-0479">Metal-binding</keyword>
<feature type="domain" description="Peptidase M16 C-terminal" evidence="10">
    <location>
        <begin position="205"/>
        <end position="389"/>
    </location>
</feature>
<dbReference type="GO" id="GO:0006627">
    <property type="term" value="P:protein processing involved in protein targeting to mitochondrion"/>
    <property type="evidence" value="ECO:0007669"/>
    <property type="project" value="TreeGrafter"/>
</dbReference>
<comment type="subcellular location">
    <subcellularLocation>
        <location evidence="2">Mitochondrion</location>
    </subcellularLocation>
</comment>
<dbReference type="InterPro" id="IPR011765">
    <property type="entry name" value="Pept_M16_N"/>
</dbReference>
<evidence type="ECO:0000256" key="5">
    <source>
        <dbReference type="ARBA" id="ARBA00022801"/>
    </source>
</evidence>
<evidence type="ECO:0000256" key="3">
    <source>
        <dbReference type="ARBA" id="ARBA00022670"/>
    </source>
</evidence>
<dbReference type="FunFam" id="3.30.830.10:FF:000001">
    <property type="entry name" value="Mitochondrial-processing peptidase subunit beta, mitochondrial"/>
    <property type="match status" value="1"/>
</dbReference>
<feature type="non-terminal residue" evidence="11">
    <location>
        <position position="474"/>
    </location>
</feature>
<dbReference type="SUPFAM" id="SSF63411">
    <property type="entry name" value="LuxS/MPP-like metallohydrolase"/>
    <property type="match status" value="2"/>
</dbReference>
<evidence type="ECO:0000313" key="12">
    <source>
        <dbReference type="Proteomes" id="UP000054359"/>
    </source>
</evidence>
<evidence type="ECO:0000256" key="8">
    <source>
        <dbReference type="ARBA" id="ARBA00023128"/>
    </source>
</evidence>
<evidence type="ECO:0000256" key="4">
    <source>
        <dbReference type="ARBA" id="ARBA00022723"/>
    </source>
</evidence>
<dbReference type="InterPro" id="IPR011249">
    <property type="entry name" value="Metalloenz_LuxS/M16"/>
</dbReference>
<evidence type="ECO:0000256" key="2">
    <source>
        <dbReference type="ARBA" id="ARBA00004173"/>
    </source>
</evidence>
<dbReference type="FunFam" id="3.30.830.10:FF:000008">
    <property type="entry name" value="Mitochondrial-processing peptidase subunit beta"/>
    <property type="match status" value="1"/>
</dbReference>
<evidence type="ECO:0000256" key="7">
    <source>
        <dbReference type="ARBA" id="ARBA00023049"/>
    </source>
</evidence>
<comment type="cofactor">
    <cofactor evidence="1">
        <name>Zn(2+)</name>
        <dbReference type="ChEBI" id="CHEBI:29105"/>
    </cofactor>
</comment>
<dbReference type="GO" id="GO:0005739">
    <property type="term" value="C:mitochondrion"/>
    <property type="evidence" value="ECO:0007669"/>
    <property type="project" value="UniProtKB-SubCell"/>
</dbReference>
<dbReference type="MEROPS" id="M16.975"/>
<accession>A0A087UFG6</accession>
<dbReference type="AlphaFoldDB" id="A0A087UFG6"/>